<accession>A0ABY8THW4</accession>
<reference evidence="1 2" key="1">
    <citation type="submission" date="2023-05" db="EMBL/GenBank/DDBJ databases">
        <title>A 100% complete, gapless, phased diploid assembly of the Scenedesmus obliquus UTEX 3031 genome.</title>
        <authorList>
            <person name="Biondi T.C."/>
            <person name="Hanschen E.R."/>
            <person name="Kwon T."/>
            <person name="Eng W."/>
            <person name="Kruse C.P.S."/>
            <person name="Koehler S.I."/>
            <person name="Kunde Y."/>
            <person name="Gleasner C.D."/>
            <person name="You Mak K.T."/>
            <person name="Polle J."/>
            <person name="Hovde B.T."/>
            <person name="Starkenburg S.R."/>
        </authorList>
    </citation>
    <scope>NUCLEOTIDE SEQUENCE [LARGE SCALE GENOMIC DNA]</scope>
    <source>
        <strain evidence="1 2">DOE0152z</strain>
    </source>
</reference>
<dbReference type="Proteomes" id="UP001244341">
    <property type="component" value="Chromosome 1b"/>
</dbReference>
<dbReference type="EMBL" id="CP126208">
    <property type="protein sequence ID" value="WIA08668.1"/>
    <property type="molecule type" value="Genomic_DNA"/>
</dbReference>
<evidence type="ECO:0000313" key="1">
    <source>
        <dbReference type="EMBL" id="WIA08668.1"/>
    </source>
</evidence>
<organism evidence="1 2">
    <name type="scientific">Tetradesmus obliquus</name>
    <name type="common">Green alga</name>
    <name type="synonym">Acutodesmus obliquus</name>
    <dbReference type="NCBI Taxonomy" id="3088"/>
    <lineage>
        <taxon>Eukaryota</taxon>
        <taxon>Viridiplantae</taxon>
        <taxon>Chlorophyta</taxon>
        <taxon>core chlorophytes</taxon>
        <taxon>Chlorophyceae</taxon>
        <taxon>CS clade</taxon>
        <taxon>Sphaeropleales</taxon>
        <taxon>Scenedesmaceae</taxon>
        <taxon>Tetradesmus</taxon>
    </lineage>
</organism>
<evidence type="ECO:0000313" key="2">
    <source>
        <dbReference type="Proteomes" id="UP001244341"/>
    </source>
</evidence>
<gene>
    <name evidence="1" type="ORF">OEZ85_008095</name>
</gene>
<proteinExistence type="predicted"/>
<keyword evidence="2" id="KW-1185">Reference proteome</keyword>
<name>A0ABY8THW4_TETOB</name>
<sequence>MKRAGRRAATAPLRCTRVAAAPREAQLSSTHRVCALTRPCDSRASSSFQHPKVQQRWRRRSRLGRGRLVCWLVPEPRCT</sequence>
<protein>
    <submittedName>
        <fullName evidence="1">Uncharacterized protein</fullName>
    </submittedName>
</protein>